<protein>
    <submittedName>
        <fullName evidence="2">Type II restriction enzyme, methylase subunit</fullName>
    </submittedName>
</protein>
<accession>A0A286TVI5</accession>
<gene>
    <name evidence="2" type="ORF">SCALIN_C04_0352</name>
</gene>
<proteinExistence type="predicted"/>
<dbReference type="EMBL" id="BAOS01000004">
    <property type="protein sequence ID" value="GAX59864.1"/>
    <property type="molecule type" value="Genomic_DNA"/>
</dbReference>
<keyword evidence="2" id="KW-0808">Transferase</keyword>
<evidence type="ECO:0000313" key="2">
    <source>
        <dbReference type="EMBL" id="GAX59864.1"/>
    </source>
</evidence>
<reference evidence="3" key="1">
    <citation type="journal article" date="2017" name="Environ. Microbiol. Rep.">
        <title>Genetic Diversity of Marine Anaerobic Ammonium-Oxidizing Bacteria as Revealed by Genomic and Proteomic Analyses of 'Candidatus Scalindua japonica'.</title>
        <authorList>
            <person name="Oshiki M."/>
            <person name="Mizuto K."/>
            <person name="Kimura Z."/>
            <person name="Kindaichi T."/>
            <person name="Satoh H."/>
            <person name="Okabe S."/>
        </authorList>
    </citation>
    <scope>NUCLEOTIDE SEQUENCE [LARGE SCALE GENOMIC DNA]</scope>
    <source>
        <strain evidence="3">husup-a2</strain>
    </source>
</reference>
<dbReference type="Proteomes" id="UP000218542">
    <property type="component" value="Unassembled WGS sequence"/>
</dbReference>
<organism evidence="2 3">
    <name type="scientific">Candidatus Scalindua japonica</name>
    <dbReference type="NCBI Taxonomy" id="1284222"/>
    <lineage>
        <taxon>Bacteria</taxon>
        <taxon>Pseudomonadati</taxon>
        <taxon>Planctomycetota</taxon>
        <taxon>Candidatus Brocadiia</taxon>
        <taxon>Candidatus Brocadiales</taxon>
        <taxon>Candidatus Scalinduaceae</taxon>
        <taxon>Candidatus Scalindua</taxon>
    </lineage>
</organism>
<dbReference type="AlphaFoldDB" id="A0A286TVI5"/>
<comment type="caution">
    <text evidence="2">The sequence shown here is derived from an EMBL/GenBank/DDBJ whole genome shotgun (WGS) entry which is preliminary data.</text>
</comment>
<evidence type="ECO:0000313" key="3">
    <source>
        <dbReference type="Proteomes" id="UP000218542"/>
    </source>
</evidence>
<keyword evidence="3" id="KW-1185">Reference proteome</keyword>
<sequence>MYYNKLLLPFKWVLSLFSKYKSLNLGININNLVIEAIHYSQQDWIFFETSWVFEEFPILTNTLKGTTVHESYSNWKKQCKDCIATMKELEEENNRLLIEVYGLQ</sequence>
<dbReference type="GO" id="GO:0032259">
    <property type="term" value="P:methylation"/>
    <property type="evidence" value="ECO:0007669"/>
    <property type="project" value="UniProtKB-KW"/>
</dbReference>
<keyword evidence="1" id="KW-0175">Coiled coil</keyword>
<keyword evidence="2" id="KW-0489">Methyltransferase</keyword>
<dbReference type="GO" id="GO:0008168">
    <property type="term" value="F:methyltransferase activity"/>
    <property type="evidence" value="ECO:0007669"/>
    <property type="project" value="UniProtKB-KW"/>
</dbReference>
<evidence type="ECO:0000256" key="1">
    <source>
        <dbReference type="SAM" id="Coils"/>
    </source>
</evidence>
<feature type="coiled-coil region" evidence="1">
    <location>
        <begin position="72"/>
        <end position="99"/>
    </location>
</feature>
<dbReference type="RefSeq" id="WP_162532139.1">
    <property type="nucleotide sequence ID" value="NZ_BAOS01000004.1"/>
</dbReference>
<name>A0A286TVI5_9BACT</name>